<evidence type="ECO:0000313" key="1">
    <source>
        <dbReference type="EMBL" id="KAJ1937977.1"/>
    </source>
</evidence>
<proteinExistence type="predicted"/>
<reference evidence="1" key="1">
    <citation type="submission" date="2022-07" db="EMBL/GenBank/DDBJ databases">
        <title>Phylogenomic reconstructions and comparative analyses of Kickxellomycotina fungi.</title>
        <authorList>
            <person name="Reynolds N.K."/>
            <person name="Stajich J.E."/>
            <person name="Barry K."/>
            <person name="Grigoriev I.V."/>
            <person name="Crous P."/>
            <person name="Smith M.E."/>
        </authorList>
    </citation>
    <scope>NUCLEOTIDE SEQUENCE</scope>
    <source>
        <strain evidence="1">NRRL 5244</strain>
    </source>
</reference>
<dbReference type="EMBL" id="JANBPW010003332">
    <property type="protein sequence ID" value="KAJ1937977.1"/>
    <property type="molecule type" value="Genomic_DNA"/>
</dbReference>
<organism evidence="1 2">
    <name type="scientific">Linderina macrospora</name>
    <dbReference type="NCBI Taxonomy" id="4868"/>
    <lineage>
        <taxon>Eukaryota</taxon>
        <taxon>Fungi</taxon>
        <taxon>Fungi incertae sedis</taxon>
        <taxon>Zoopagomycota</taxon>
        <taxon>Kickxellomycotina</taxon>
        <taxon>Kickxellomycetes</taxon>
        <taxon>Kickxellales</taxon>
        <taxon>Kickxellaceae</taxon>
        <taxon>Linderina</taxon>
    </lineage>
</organism>
<feature type="non-terminal residue" evidence="1">
    <location>
        <position position="366"/>
    </location>
</feature>
<name>A0ACC1J534_9FUNG</name>
<gene>
    <name evidence="1" type="primary">eso1</name>
    <name evidence="1" type="ORF">FBU59_004590</name>
</gene>
<evidence type="ECO:0000313" key="2">
    <source>
        <dbReference type="Proteomes" id="UP001150603"/>
    </source>
</evidence>
<dbReference type="Proteomes" id="UP001150603">
    <property type="component" value="Unassembled WGS sequence"/>
</dbReference>
<keyword evidence="1" id="KW-0548">Nucleotidyltransferase</keyword>
<keyword evidence="1" id="KW-0808">Transferase</keyword>
<comment type="caution">
    <text evidence="1">The sequence shown here is derived from an EMBL/GenBank/DDBJ whole genome shotgun (WGS) entry which is preliminary data.</text>
</comment>
<accession>A0ACC1J534</accession>
<keyword evidence="2" id="KW-1185">Reference proteome</keyword>
<dbReference type="EC" id="2.7.7.7" evidence="1"/>
<protein>
    <submittedName>
        <fullName evidence="1">N-acetyltransferase eso1</fullName>
        <ecNumber evidence="1">2.7.7.7</ecNumber>
    </submittedName>
</protein>
<sequence>MSKASIDEAYLDVSAVVQERILDGFDRGTIEWAADEDVMFAAEMGAEDKLPVPMVRWATVSRKGKERDTEGAMDLPSTTEFGVLVGEAVSVSIGWSDLQLRYAAEFANSLRARVFTELGYRSSAGIAHNRMLAKMGSTLHKPNQQTVLRASQVSAFMHSLELSKIPSMGGKFGSVVESALDARNAGDVLVYSLDQLTLKLGKERAEHLYRVCQGVDDSEVVDRNEPQSLLTAKNFGRFPVRDMAHLERWLSMNGMDLWMRVVEEWEANKRWPRSLGVNYTTVGCKTRSKTVGFPLRHLQSAQTSPDAVVNAARACLVQIASAGHASSSGASSLMATNAQAGGPGLFPLAGFSLQAKGFQRDMASAS</sequence>